<dbReference type="CDD" id="cd00446">
    <property type="entry name" value="GrpE"/>
    <property type="match status" value="1"/>
</dbReference>
<evidence type="ECO:0000256" key="12">
    <source>
        <dbReference type="RuleBase" id="RU004478"/>
    </source>
</evidence>
<keyword evidence="6 10" id="KW-0143">Chaperone</keyword>
<evidence type="ECO:0000256" key="2">
    <source>
        <dbReference type="ARBA" id="ARBA00009054"/>
    </source>
</evidence>
<evidence type="ECO:0000313" key="15">
    <source>
        <dbReference type="Proteomes" id="UP000326287"/>
    </source>
</evidence>
<dbReference type="GO" id="GO:0006457">
    <property type="term" value="P:protein folding"/>
    <property type="evidence" value="ECO:0007669"/>
    <property type="project" value="InterPro"/>
</dbReference>
<dbReference type="Pfam" id="PF01025">
    <property type="entry name" value="GrpE"/>
    <property type="match status" value="1"/>
</dbReference>
<evidence type="ECO:0000256" key="9">
    <source>
        <dbReference type="ARBA" id="ARBA00076414"/>
    </source>
</evidence>
<dbReference type="SUPFAM" id="SSF58014">
    <property type="entry name" value="Coiled-coil domain of nucleotide exchange factor GrpE"/>
    <property type="match status" value="1"/>
</dbReference>
<dbReference type="OrthoDB" id="9789811at2"/>
<dbReference type="InterPro" id="IPR009012">
    <property type="entry name" value="GrpE_head"/>
</dbReference>
<feature type="region of interest" description="Disordered" evidence="13">
    <location>
        <begin position="1"/>
        <end position="66"/>
    </location>
</feature>
<evidence type="ECO:0000256" key="4">
    <source>
        <dbReference type="ARBA" id="ARBA00022490"/>
    </source>
</evidence>
<name>A0A5P9NLP9_9GAMM</name>
<comment type="subunit">
    <text evidence="3 10">Homodimer.</text>
</comment>
<dbReference type="InterPro" id="IPR000740">
    <property type="entry name" value="GrpE"/>
</dbReference>
<proteinExistence type="inferred from homology"/>
<dbReference type="NCBIfam" id="NF010738">
    <property type="entry name" value="PRK14140.1"/>
    <property type="match status" value="1"/>
</dbReference>
<evidence type="ECO:0000256" key="6">
    <source>
        <dbReference type="ARBA" id="ARBA00023186"/>
    </source>
</evidence>
<protein>
    <recommendedName>
        <fullName evidence="8 10">Protein GrpE</fullName>
    </recommendedName>
    <alternativeName>
        <fullName evidence="9 10">HSP-70 cofactor</fullName>
    </alternativeName>
</protein>
<dbReference type="PANTHER" id="PTHR21237">
    <property type="entry name" value="GRPE PROTEIN"/>
    <property type="match status" value="1"/>
</dbReference>
<dbReference type="PANTHER" id="PTHR21237:SF23">
    <property type="entry name" value="GRPE PROTEIN HOMOLOG, MITOCHONDRIAL"/>
    <property type="match status" value="1"/>
</dbReference>
<dbReference type="SUPFAM" id="SSF51064">
    <property type="entry name" value="Head domain of nucleotide exchange factor GrpE"/>
    <property type="match status" value="1"/>
</dbReference>
<dbReference type="PROSITE" id="PS01071">
    <property type="entry name" value="GRPE"/>
    <property type="match status" value="1"/>
</dbReference>
<dbReference type="GO" id="GO:0051087">
    <property type="term" value="F:protein-folding chaperone binding"/>
    <property type="evidence" value="ECO:0007669"/>
    <property type="project" value="InterPro"/>
</dbReference>
<keyword evidence="4 10" id="KW-0963">Cytoplasm</keyword>
<evidence type="ECO:0000313" key="14">
    <source>
        <dbReference type="EMBL" id="QFU76760.1"/>
    </source>
</evidence>
<evidence type="ECO:0000256" key="10">
    <source>
        <dbReference type="HAMAP-Rule" id="MF_01151"/>
    </source>
</evidence>
<organism evidence="14 15">
    <name type="scientific">Halioglobus maricola</name>
    <dbReference type="NCBI Taxonomy" id="2601894"/>
    <lineage>
        <taxon>Bacteria</taxon>
        <taxon>Pseudomonadati</taxon>
        <taxon>Pseudomonadota</taxon>
        <taxon>Gammaproteobacteria</taxon>
        <taxon>Cellvibrionales</taxon>
        <taxon>Halieaceae</taxon>
        <taxon>Halioglobus</taxon>
    </lineage>
</organism>
<dbReference type="NCBIfam" id="NF010748">
    <property type="entry name" value="PRK14150.1"/>
    <property type="match status" value="1"/>
</dbReference>
<dbReference type="FunFam" id="2.30.22.10:FF:000001">
    <property type="entry name" value="Protein GrpE"/>
    <property type="match status" value="1"/>
</dbReference>
<dbReference type="GO" id="GO:0000774">
    <property type="term" value="F:adenyl-nucleotide exchange factor activity"/>
    <property type="evidence" value="ECO:0007669"/>
    <property type="project" value="InterPro"/>
</dbReference>
<reference evidence="14 15" key="1">
    <citation type="submission" date="2019-02" db="EMBL/GenBank/DDBJ databases">
        <authorList>
            <person name="Li S.-H."/>
        </authorList>
    </citation>
    <scope>NUCLEOTIDE SEQUENCE [LARGE SCALE GENOMIC DNA]</scope>
    <source>
        <strain evidence="14 15">IMCC14385</strain>
    </source>
</reference>
<comment type="function">
    <text evidence="7 10 11">Participates actively in the response to hyperosmotic and heat shock by preventing the aggregation of stress-denatured proteins, in association with DnaK and GrpE. It is the nucleotide exchange factor for DnaK and may function as a thermosensor. Unfolded proteins bind initially to DnaJ; upon interaction with the DnaJ-bound protein, DnaK hydrolyzes its bound ATP, resulting in the formation of a stable complex. GrpE releases ADP from DnaK; ATP binding to DnaK triggers the release of the substrate protein, thus completing the reaction cycle. Several rounds of ATP-dependent interactions between DnaJ, DnaK and GrpE are required for fully efficient folding.</text>
</comment>
<keyword evidence="5 10" id="KW-0346">Stress response</keyword>
<evidence type="ECO:0000256" key="3">
    <source>
        <dbReference type="ARBA" id="ARBA00011738"/>
    </source>
</evidence>
<gene>
    <name evidence="10 14" type="primary">grpE</name>
    <name evidence="14" type="ORF">EY643_14460</name>
</gene>
<dbReference type="GO" id="GO:0042803">
    <property type="term" value="F:protein homodimerization activity"/>
    <property type="evidence" value="ECO:0007669"/>
    <property type="project" value="InterPro"/>
</dbReference>
<sequence>MPLRSANVAEQDSKQPENNTQEDQPNTPEVELETAEEIAAAEAAAEAAEQIAPEPAEDDEVAQLHEELAAAKDAVLRAQAEVQNAKRRAEQDIEKARKFALERFAGDLLPVADNLERALESASGDDEVIKPIAEGVELTLKSLIDVLGKQNIEVVDPNGEPFDPNLHQAMSMIENPEVEPNTVIAVMQKGYTLNGRLIRPAMVMVSK</sequence>
<keyword evidence="15" id="KW-1185">Reference proteome</keyword>
<dbReference type="GO" id="GO:0005829">
    <property type="term" value="C:cytosol"/>
    <property type="evidence" value="ECO:0007669"/>
    <property type="project" value="TreeGrafter"/>
</dbReference>
<accession>A0A5P9NLP9</accession>
<dbReference type="Proteomes" id="UP000326287">
    <property type="component" value="Chromosome"/>
</dbReference>
<feature type="compositionally biased region" description="Low complexity" evidence="13">
    <location>
        <begin position="37"/>
        <end position="54"/>
    </location>
</feature>
<dbReference type="NCBIfam" id="NF010749">
    <property type="entry name" value="PRK14151.1"/>
    <property type="match status" value="1"/>
</dbReference>
<dbReference type="GO" id="GO:0051082">
    <property type="term" value="F:unfolded protein binding"/>
    <property type="evidence" value="ECO:0007669"/>
    <property type="project" value="TreeGrafter"/>
</dbReference>
<dbReference type="PRINTS" id="PR00773">
    <property type="entry name" value="GRPEPROTEIN"/>
</dbReference>
<dbReference type="HAMAP" id="MF_01151">
    <property type="entry name" value="GrpE"/>
    <property type="match status" value="1"/>
</dbReference>
<evidence type="ECO:0000256" key="8">
    <source>
        <dbReference type="ARBA" id="ARBA00072274"/>
    </source>
</evidence>
<evidence type="ECO:0000256" key="11">
    <source>
        <dbReference type="RuleBase" id="RU000639"/>
    </source>
</evidence>
<feature type="compositionally biased region" description="Polar residues" evidence="13">
    <location>
        <begin position="16"/>
        <end position="27"/>
    </location>
</feature>
<evidence type="ECO:0000256" key="5">
    <source>
        <dbReference type="ARBA" id="ARBA00023016"/>
    </source>
</evidence>
<dbReference type="KEGG" id="halc:EY643_14460"/>
<evidence type="ECO:0000256" key="1">
    <source>
        <dbReference type="ARBA" id="ARBA00004496"/>
    </source>
</evidence>
<comment type="similarity">
    <text evidence="2 10 12">Belongs to the GrpE family.</text>
</comment>
<dbReference type="Gene3D" id="2.30.22.10">
    <property type="entry name" value="Head domain of nucleotide exchange factor GrpE"/>
    <property type="match status" value="1"/>
</dbReference>
<evidence type="ECO:0000256" key="7">
    <source>
        <dbReference type="ARBA" id="ARBA00053401"/>
    </source>
</evidence>
<dbReference type="InterPro" id="IPR013805">
    <property type="entry name" value="GrpE_CC"/>
</dbReference>
<evidence type="ECO:0000256" key="13">
    <source>
        <dbReference type="SAM" id="MobiDB-lite"/>
    </source>
</evidence>
<dbReference type="Gene3D" id="3.90.20.20">
    <property type="match status" value="1"/>
</dbReference>
<comment type="subcellular location">
    <subcellularLocation>
        <location evidence="1 10">Cytoplasm</location>
    </subcellularLocation>
</comment>
<dbReference type="NCBIfam" id="NF010737">
    <property type="entry name" value="PRK14139.1"/>
    <property type="match status" value="1"/>
</dbReference>
<dbReference type="AlphaFoldDB" id="A0A5P9NLP9"/>
<dbReference type="EMBL" id="CP036422">
    <property type="protein sequence ID" value="QFU76760.1"/>
    <property type="molecule type" value="Genomic_DNA"/>
</dbReference>